<feature type="transmembrane region" description="Helical" evidence="1">
    <location>
        <begin position="214"/>
        <end position="232"/>
    </location>
</feature>
<dbReference type="RefSeq" id="WP_270170085.1">
    <property type="nucleotide sequence ID" value="NZ_CP089391.1"/>
</dbReference>
<keyword evidence="1" id="KW-1133">Transmembrane helix</keyword>
<keyword evidence="1" id="KW-0472">Membrane</keyword>
<dbReference type="InterPro" id="IPR050879">
    <property type="entry name" value="Acyltransferase_3"/>
</dbReference>
<dbReference type="Proteomes" id="UP001179614">
    <property type="component" value="Chromosome"/>
</dbReference>
<feature type="transmembrane region" description="Helical" evidence="1">
    <location>
        <begin position="311"/>
        <end position="331"/>
    </location>
</feature>
<proteinExistence type="predicted"/>
<gene>
    <name evidence="3" type="ORF">I3J27_13890</name>
</gene>
<organism evidence="3 4">
    <name type="scientific">Bradyrhizobium xenonodulans</name>
    <dbReference type="NCBI Taxonomy" id="2736875"/>
    <lineage>
        <taxon>Bacteria</taxon>
        <taxon>Pseudomonadati</taxon>
        <taxon>Pseudomonadota</taxon>
        <taxon>Alphaproteobacteria</taxon>
        <taxon>Hyphomicrobiales</taxon>
        <taxon>Nitrobacteraceae</taxon>
        <taxon>Bradyrhizobium</taxon>
    </lineage>
</organism>
<feature type="transmembrane region" description="Helical" evidence="1">
    <location>
        <begin position="84"/>
        <end position="103"/>
    </location>
</feature>
<protein>
    <submittedName>
        <fullName evidence="3">Acyltransferase</fullName>
    </submittedName>
</protein>
<dbReference type="PANTHER" id="PTHR23028">
    <property type="entry name" value="ACETYLTRANSFERASE"/>
    <property type="match status" value="1"/>
</dbReference>
<feature type="transmembrane region" description="Helical" evidence="1">
    <location>
        <begin position="281"/>
        <end position="299"/>
    </location>
</feature>
<feature type="transmembrane region" description="Helical" evidence="1">
    <location>
        <begin position="244"/>
        <end position="260"/>
    </location>
</feature>
<keyword evidence="1" id="KW-0812">Transmembrane</keyword>
<feature type="transmembrane region" description="Helical" evidence="1">
    <location>
        <begin position="134"/>
        <end position="155"/>
    </location>
</feature>
<feature type="transmembrane region" description="Helical" evidence="1">
    <location>
        <begin position="189"/>
        <end position="207"/>
    </location>
</feature>
<evidence type="ECO:0000256" key="1">
    <source>
        <dbReference type="SAM" id="Phobius"/>
    </source>
</evidence>
<dbReference type="GO" id="GO:0016746">
    <property type="term" value="F:acyltransferase activity"/>
    <property type="evidence" value="ECO:0007669"/>
    <property type="project" value="UniProtKB-KW"/>
</dbReference>
<feature type="transmembrane region" description="Helical" evidence="1">
    <location>
        <begin position="12"/>
        <end position="32"/>
    </location>
</feature>
<feature type="domain" description="Acyltransferase 3" evidence="2">
    <location>
        <begin position="4"/>
        <end position="328"/>
    </location>
</feature>
<feature type="transmembrane region" description="Helical" evidence="1">
    <location>
        <begin position="162"/>
        <end position="177"/>
    </location>
</feature>
<keyword evidence="3" id="KW-0808">Transferase</keyword>
<evidence type="ECO:0000313" key="3">
    <source>
        <dbReference type="EMBL" id="WBL81454.1"/>
    </source>
</evidence>
<name>A0ABY7MT02_9BRAD</name>
<evidence type="ECO:0000313" key="4">
    <source>
        <dbReference type="Proteomes" id="UP001179614"/>
    </source>
</evidence>
<accession>A0ABY7MT02</accession>
<evidence type="ECO:0000259" key="2">
    <source>
        <dbReference type="Pfam" id="PF01757"/>
    </source>
</evidence>
<dbReference type="InterPro" id="IPR002656">
    <property type="entry name" value="Acyl_transf_3_dom"/>
</dbReference>
<dbReference type="Pfam" id="PF01757">
    <property type="entry name" value="Acyl_transf_3"/>
    <property type="match status" value="1"/>
</dbReference>
<sequence length="351" mass="38868">MQLHALQQARGFAAMAVLGYHLSLTMTLPRYLGEELFSNFTRRGNLGVDFFFVLSGFVIALAHRHDIGNPDQLGRYLTRRFVRVFPVYWVYVGIFCALVAMGFGTPGAVVLPDTVGRWISTAFLVRLDSLEFPIAPAWSLVNEMAFYLVFALFIINRNVGRAVFALWMLACLPIFQHQDGSGWTPWTTYFTSLNLNFLVGILAFHCWTNGRPSVVKCAFPAGLALLAAAYALESEGMPYSQTQIAYAIAFGLIIAGAASLESAGQWPSNVRLLNLIGDASYSIYLTHEAFLGLLAKVMIRVSAYVSLTPKVIYVVVFAGTIACGCLLHLFVERPLIEACRNFNRRQPLAQV</sequence>
<dbReference type="EMBL" id="CP089391">
    <property type="protein sequence ID" value="WBL81454.1"/>
    <property type="molecule type" value="Genomic_DNA"/>
</dbReference>
<keyword evidence="4" id="KW-1185">Reference proteome</keyword>
<keyword evidence="3" id="KW-0012">Acyltransferase</keyword>
<feature type="transmembrane region" description="Helical" evidence="1">
    <location>
        <begin position="44"/>
        <end position="63"/>
    </location>
</feature>
<dbReference type="PANTHER" id="PTHR23028:SF131">
    <property type="entry name" value="BLR2367 PROTEIN"/>
    <property type="match status" value="1"/>
</dbReference>
<reference evidence="3" key="1">
    <citation type="submission" date="2021-12" db="EMBL/GenBank/DDBJ databases">
        <title>Bradyrhizobium xenonodulans sp. nov.</title>
        <authorList>
            <person name="Claassens R."/>
            <person name="Venter S.N."/>
            <person name="Beukes C.W."/>
            <person name="Stepkowski T."/>
            <person name="Steenkamp E.T."/>
        </authorList>
    </citation>
    <scope>NUCLEOTIDE SEQUENCE</scope>
    <source>
        <strain evidence="3">14AB</strain>
    </source>
</reference>